<accession>A0ABQ7D5C3</accession>
<proteinExistence type="predicted"/>
<evidence type="ECO:0000313" key="2">
    <source>
        <dbReference type="Proteomes" id="UP000266723"/>
    </source>
</evidence>
<keyword evidence="2" id="KW-1185">Reference proteome</keyword>
<dbReference type="EMBL" id="QGKV02000759">
    <property type="protein sequence ID" value="KAF3567103.1"/>
    <property type="molecule type" value="Genomic_DNA"/>
</dbReference>
<evidence type="ECO:0000313" key="1">
    <source>
        <dbReference type="EMBL" id="KAF3567103.1"/>
    </source>
</evidence>
<organism evidence="1 2">
    <name type="scientific">Brassica cretica</name>
    <name type="common">Mustard</name>
    <dbReference type="NCBI Taxonomy" id="69181"/>
    <lineage>
        <taxon>Eukaryota</taxon>
        <taxon>Viridiplantae</taxon>
        <taxon>Streptophyta</taxon>
        <taxon>Embryophyta</taxon>
        <taxon>Tracheophyta</taxon>
        <taxon>Spermatophyta</taxon>
        <taxon>Magnoliopsida</taxon>
        <taxon>eudicotyledons</taxon>
        <taxon>Gunneridae</taxon>
        <taxon>Pentapetalae</taxon>
        <taxon>rosids</taxon>
        <taxon>malvids</taxon>
        <taxon>Brassicales</taxon>
        <taxon>Brassicaceae</taxon>
        <taxon>Brassiceae</taxon>
        <taxon>Brassica</taxon>
    </lineage>
</organism>
<reference evidence="1 2" key="1">
    <citation type="journal article" date="2020" name="BMC Genomics">
        <title>Intraspecific diversification of the crop wild relative Brassica cretica Lam. using demographic model selection.</title>
        <authorList>
            <person name="Kioukis A."/>
            <person name="Michalopoulou V.A."/>
            <person name="Briers L."/>
            <person name="Pirintsos S."/>
            <person name="Studholme D.J."/>
            <person name="Pavlidis P."/>
            <person name="Sarris P.F."/>
        </authorList>
    </citation>
    <scope>NUCLEOTIDE SEQUENCE [LARGE SCALE GENOMIC DNA]</scope>
    <source>
        <strain evidence="2">cv. PFS-1207/04</strain>
    </source>
</reference>
<protein>
    <submittedName>
        <fullName evidence="1">Uncharacterized protein</fullName>
    </submittedName>
</protein>
<sequence length="65" mass="7425">MSKVQNFKCSQKMDLKRDGKLLKRSSDSVSDCNMINEFMASSNRCSHLIHDFTLLVQSMELSGPR</sequence>
<name>A0ABQ7D5C3_BRACR</name>
<gene>
    <name evidence="1" type="ORF">DY000_02014716</name>
</gene>
<dbReference type="Proteomes" id="UP000266723">
    <property type="component" value="Unassembled WGS sequence"/>
</dbReference>
<comment type="caution">
    <text evidence="1">The sequence shown here is derived from an EMBL/GenBank/DDBJ whole genome shotgun (WGS) entry which is preliminary data.</text>
</comment>